<dbReference type="Proteomes" id="UP000001058">
    <property type="component" value="Unassembled WGS sequence"/>
</dbReference>
<dbReference type="AlphaFoldDB" id="D8U0F6"/>
<keyword evidence="1" id="KW-0472">Membrane</keyword>
<keyword evidence="3" id="KW-1185">Reference proteome</keyword>
<dbReference type="GeneID" id="9628396"/>
<feature type="non-terminal residue" evidence="2">
    <location>
        <position position="1"/>
    </location>
</feature>
<sequence length="178" mass="19310">LVGPHLLLRILSFAPKAVVLAAAAVDRCRAAAWVLGCGYLEMLVLTLPMALGLLPVPNSLKMRLRGLGLEVLMDGIQRNAFDQVRTLRRLPQHTLHCVLLYVLLAHQLHISHALARILLIWLAGFATCVVVEVPRRVDFAVLHCSVPFEAGAAPVVAVPPERRRVGSGSGGGEDRCRP</sequence>
<organism evidence="3">
    <name type="scientific">Volvox carteri f. nagariensis</name>
    <dbReference type="NCBI Taxonomy" id="3068"/>
    <lineage>
        <taxon>Eukaryota</taxon>
        <taxon>Viridiplantae</taxon>
        <taxon>Chlorophyta</taxon>
        <taxon>core chlorophytes</taxon>
        <taxon>Chlorophyceae</taxon>
        <taxon>CS clade</taxon>
        <taxon>Chlamydomonadales</taxon>
        <taxon>Volvocaceae</taxon>
        <taxon>Volvox</taxon>
    </lineage>
</organism>
<dbReference type="KEGG" id="vcn:VOLCADRAFT_118053"/>
<name>D8U0F6_VOLCA</name>
<keyword evidence="1" id="KW-0812">Transmembrane</keyword>
<dbReference type="InParanoid" id="D8U0F6"/>
<keyword evidence="1" id="KW-1133">Transmembrane helix</keyword>
<dbReference type="OrthoDB" id="553159at2759"/>
<accession>D8U0F6</accession>
<feature type="transmembrane region" description="Helical" evidence="1">
    <location>
        <begin position="113"/>
        <end position="133"/>
    </location>
</feature>
<evidence type="ECO:0000256" key="1">
    <source>
        <dbReference type="SAM" id="Phobius"/>
    </source>
</evidence>
<evidence type="ECO:0000313" key="3">
    <source>
        <dbReference type="Proteomes" id="UP000001058"/>
    </source>
</evidence>
<feature type="transmembrane region" description="Helical" evidence="1">
    <location>
        <begin position="32"/>
        <end position="54"/>
    </location>
</feature>
<dbReference type="EMBL" id="GL378348">
    <property type="protein sequence ID" value="EFJ46850.1"/>
    <property type="molecule type" value="Genomic_DNA"/>
</dbReference>
<gene>
    <name evidence="2" type="ORF">VOLCADRAFT_118053</name>
</gene>
<dbReference type="RefSeq" id="XP_002952059.1">
    <property type="nucleotide sequence ID" value="XM_002952013.1"/>
</dbReference>
<protein>
    <submittedName>
        <fullName evidence="2">Uncharacterized protein</fullName>
    </submittedName>
</protein>
<feature type="transmembrane region" description="Helical" evidence="1">
    <location>
        <begin position="6"/>
        <end position="25"/>
    </location>
</feature>
<reference evidence="2 3" key="1">
    <citation type="journal article" date="2010" name="Science">
        <title>Genomic analysis of organismal complexity in the multicellular green alga Volvox carteri.</title>
        <authorList>
            <person name="Prochnik S.E."/>
            <person name="Umen J."/>
            <person name="Nedelcu A.M."/>
            <person name="Hallmann A."/>
            <person name="Miller S.M."/>
            <person name="Nishii I."/>
            <person name="Ferris P."/>
            <person name="Kuo A."/>
            <person name="Mitros T."/>
            <person name="Fritz-Laylin L.K."/>
            <person name="Hellsten U."/>
            <person name="Chapman J."/>
            <person name="Simakov O."/>
            <person name="Rensing S.A."/>
            <person name="Terry A."/>
            <person name="Pangilinan J."/>
            <person name="Kapitonov V."/>
            <person name="Jurka J."/>
            <person name="Salamov A."/>
            <person name="Shapiro H."/>
            <person name="Schmutz J."/>
            <person name="Grimwood J."/>
            <person name="Lindquist E."/>
            <person name="Lucas S."/>
            <person name="Grigoriev I.V."/>
            <person name="Schmitt R."/>
            <person name="Kirk D."/>
            <person name="Rokhsar D.S."/>
        </authorList>
    </citation>
    <scope>NUCLEOTIDE SEQUENCE [LARGE SCALE GENOMIC DNA]</scope>
    <source>
        <strain evidence="3">f. Nagariensis / Eve</strain>
    </source>
</reference>
<evidence type="ECO:0000313" key="2">
    <source>
        <dbReference type="EMBL" id="EFJ46850.1"/>
    </source>
</evidence>
<proteinExistence type="predicted"/>